<dbReference type="Proteomes" id="UP000032233">
    <property type="component" value="Unassembled WGS sequence"/>
</dbReference>
<reference evidence="5 6" key="1">
    <citation type="submission" date="2013-11" db="EMBL/GenBank/DDBJ databases">
        <title>Metagenomic analysis of a methanogenic consortium involved in long chain n-alkane degradation.</title>
        <authorList>
            <person name="Davidova I.A."/>
            <person name="Callaghan A.V."/>
            <person name="Wawrik B."/>
            <person name="Pruitt S."/>
            <person name="Marks C."/>
            <person name="Duncan K.E."/>
            <person name="Suflita J.M."/>
        </authorList>
    </citation>
    <scope>NUCLEOTIDE SEQUENCE [LARGE SCALE GENOMIC DNA]</scope>
    <source>
        <strain evidence="5 6">SPR</strain>
    </source>
</reference>
<dbReference type="FunCoup" id="A0A0D2JRR3">
    <property type="interactions" value="102"/>
</dbReference>
<evidence type="ECO:0000313" key="6">
    <source>
        <dbReference type="Proteomes" id="UP000032233"/>
    </source>
</evidence>
<dbReference type="GO" id="GO:0005524">
    <property type="term" value="F:ATP binding"/>
    <property type="evidence" value="ECO:0007669"/>
    <property type="project" value="UniProtKB-KW"/>
</dbReference>
<dbReference type="PANTHER" id="PTHR43309">
    <property type="entry name" value="5-OXOPROLINASE SUBUNIT C"/>
    <property type="match status" value="1"/>
</dbReference>
<dbReference type="PANTHER" id="PTHR43309:SF5">
    <property type="entry name" value="5-OXOPROLINASE SUBUNIT C"/>
    <property type="match status" value="1"/>
</dbReference>
<dbReference type="InParanoid" id="A0A0D2JRR3"/>
<dbReference type="RefSeq" id="WP_044351022.1">
    <property type="nucleotide sequence ID" value="NZ_AZAC01000034.1"/>
</dbReference>
<dbReference type="InterPro" id="IPR029000">
    <property type="entry name" value="Cyclophilin-like_dom_sf"/>
</dbReference>
<proteinExistence type="predicted"/>
<feature type="domain" description="Carboxyltransferase" evidence="4">
    <location>
        <begin position="25"/>
        <end position="304"/>
    </location>
</feature>
<dbReference type="Pfam" id="PF02626">
    <property type="entry name" value="CT_A_B"/>
    <property type="match status" value="1"/>
</dbReference>
<keyword evidence="3" id="KW-0067">ATP-binding</keyword>
<sequence length="313" mass="33244">MNVFKVVDPGPLSLIQDLGRFGYGRYGVPVSGALDPFSATVANLLVGNPANAAVMELTFMGPRLEALAQTKMAVTGAQMGMTINGDPAPDWSCLDISPGDKLAFKPAQKGIRCYLAVAGGFDVPAMMASRSTYVGAKLGGFEGRPLKKGDILSAGEPLGAPSTQSIPPELRPELNPTITLRAILGPQDDYFDQGLEVLFSSEYKVTSKADRMGYRLEGPKVEQIPGKPQSIISEPSLPGAVQIPPDGLPIVLLVEQTVGGYTKPVTVITSDLGQVAQARPGDTVKFKKVDLKEAHQAYADYQAKLTEIEELLS</sequence>
<gene>
    <name evidence="5" type="ORF">X474_20790</name>
</gene>
<keyword evidence="1" id="KW-0547">Nucleotide-binding</keyword>
<accession>A0A0D2JRR3</accession>
<evidence type="ECO:0000259" key="4">
    <source>
        <dbReference type="SMART" id="SM00797"/>
    </source>
</evidence>
<keyword evidence="2 5" id="KW-0378">Hydrolase</keyword>
<evidence type="ECO:0000313" key="5">
    <source>
        <dbReference type="EMBL" id="KIX12205.1"/>
    </source>
</evidence>
<dbReference type="InterPro" id="IPR003778">
    <property type="entry name" value="CT_A_B"/>
</dbReference>
<dbReference type="AlphaFoldDB" id="A0A0D2JRR3"/>
<dbReference type="NCBIfam" id="TIGR00724">
    <property type="entry name" value="urea_amlyse_rel"/>
    <property type="match status" value="1"/>
</dbReference>
<dbReference type="GO" id="GO:0016787">
    <property type="term" value="F:hydrolase activity"/>
    <property type="evidence" value="ECO:0007669"/>
    <property type="project" value="UniProtKB-KW"/>
</dbReference>
<dbReference type="EMBL" id="AZAC01000034">
    <property type="protein sequence ID" value="KIX12205.1"/>
    <property type="molecule type" value="Genomic_DNA"/>
</dbReference>
<dbReference type="SMART" id="SM00797">
    <property type="entry name" value="AHS2"/>
    <property type="match status" value="1"/>
</dbReference>
<protein>
    <submittedName>
        <fullName evidence="5">Allophanate hydrolase</fullName>
    </submittedName>
</protein>
<name>A0A0D2JRR3_9BACT</name>
<evidence type="ECO:0000256" key="3">
    <source>
        <dbReference type="ARBA" id="ARBA00022840"/>
    </source>
</evidence>
<comment type="caution">
    <text evidence="5">The sequence shown here is derived from an EMBL/GenBank/DDBJ whole genome shotgun (WGS) entry which is preliminary data.</text>
</comment>
<evidence type="ECO:0000256" key="2">
    <source>
        <dbReference type="ARBA" id="ARBA00022801"/>
    </source>
</evidence>
<dbReference type="SUPFAM" id="SSF50891">
    <property type="entry name" value="Cyclophilin-like"/>
    <property type="match status" value="1"/>
</dbReference>
<dbReference type="InterPro" id="IPR052708">
    <property type="entry name" value="PxpC"/>
</dbReference>
<dbReference type="OrthoDB" id="9768696at2"/>
<organism evidence="5 6">
    <name type="scientific">Dethiosulfatarculus sandiegensis</name>
    <dbReference type="NCBI Taxonomy" id="1429043"/>
    <lineage>
        <taxon>Bacteria</taxon>
        <taxon>Pseudomonadati</taxon>
        <taxon>Thermodesulfobacteriota</taxon>
        <taxon>Desulfarculia</taxon>
        <taxon>Desulfarculales</taxon>
        <taxon>Desulfarculaceae</taxon>
        <taxon>Dethiosulfatarculus</taxon>
    </lineage>
</organism>
<dbReference type="Gene3D" id="2.40.100.10">
    <property type="entry name" value="Cyclophilin-like"/>
    <property type="match status" value="1"/>
</dbReference>
<evidence type="ECO:0000256" key="1">
    <source>
        <dbReference type="ARBA" id="ARBA00022741"/>
    </source>
</evidence>
<keyword evidence="6" id="KW-1185">Reference proteome</keyword>
<dbReference type="STRING" id="1429043.X474_20790"/>
<dbReference type="PATRIC" id="fig|1429043.3.peg.4406"/>